<dbReference type="Pfam" id="PF08241">
    <property type="entry name" value="Methyltransf_11"/>
    <property type="match status" value="1"/>
</dbReference>
<gene>
    <name evidence="2" type="ORF">S06H3_51555</name>
</gene>
<comment type="caution">
    <text evidence="2">The sequence shown here is derived from an EMBL/GenBank/DDBJ whole genome shotgun (WGS) entry which is preliminary data.</text>
</comment>
<name>X1Q1Z3_9ZZZZ</name>
<evidence type="ECO:0000313" key="2">
    <source>
        <dbReference type="EMBL" id="GAI37254.1"/>
    </source>
</evidence>
<protein>
    <recommendedName>
        <fullName evidence="1">Methyltransferase type 11 domain-containing protein</fullName>
    </recommendedName>
</protein>
<dbReference type="EMBL" id="BARV01032723">
    <property type="protein sequence ID" value="GAI37254.1"/>
    <property type="molecule type" value="Genomic_DNA"/>
</dbReference>
<dbReference type="GO" id="GO:0008757">
    <property type="term" value="F:S-adenosylmethionine-dependent methyltransferase activity"/>
    <property type="evidence" value="ECO:0007669"/>
    <property type="project" value="InterPro"/>
</dbReference>
<dbReference type="Gene3D" id="3.40.50.150">
    <property type="entry name" value="Vaccinia Virus protein VP39"/>
    <property type="match status" value="1"/>
</dbReference>
<dbReference type="SUPFAM" id="SSF53335">
    <property type="entry name" value="S-adenosyl-L-methionine-dependent methyltransferases"/>
    <property type="match status" value="1"/>
</dbReference>
<feature type="domain" description="Methyltransferase type 11" evidence="1">
    <location>
        <begin position="43"/>
        <end position="88"/>
    </location>
</feature>
<dbReference type="InterPro" id="IPR013216">
    <property type="entry name" value="Methyltransf_11"/>
</dbReference>
<proteinExistence type="predicted"/>
<reference evidence="2" key="1">
    <citation type="journal article" date="2014" name="Front. Microbiol.">
        <title>High frequency of phylogenetically diverse reductive dehalogenase-homologous genes in deep subseafloor sedimentary metagenomes.</title>
        <authorList>
            <person name="Kawai M."/>
            <person name="Futagami T."/>
            <person name="Toyoda A."/>
            <person name="Takaki Y."/>
            <person name="Nishi S."/>
            <person name="Hori S."/>
            <person name="Arai W."/>
            <person name="Tsubouchi T."/>
            <person name="Morono Y."/>
            <person name="Uchiyama I."/>
            <person name="Ito T."/>
            <person name="Fujiyama A."/>
            <person name="Inagaki F."/>
            <person name="Takami H."/>
        </authorList>
    </citation>
    <scope>NUCLEOTIDE SEQUENCE</scope>
    <source>
        <strain evidence="2">Expedition CK06-06</strain>
    </source>
</reference>
<feature type="non-terminal residue" evidence="2">
    <location>
        <position position="1"/>
    </location>
</feature>
<dbReference type="InterPro" id="IPR029063">
    <property type="entry name" value="SAM-dependent_MTases_sf"/>
</dbReference>
<accession>X1Q1Z3</accession>
<organism evidence="2">
    <name type="scientific">marine sediment metagenome</name>
    <dbReference type="NCBI Taxonomy" id="412755"/>
    <lineage>
        <taxon>unclassified sequences</taxon>
        <taxon>metagenomes</taxon>
        <taxon>ecological metagenomes</taxon>
    </lineage>
</organism>
<dbReference type="AlphaFoldDB" id="X1Q1Z3"/>
<evidence type="ECO:0000259" key="1">
    <source>
        <dbReference type="Pfam" id="PF08241"/>
    </source>
</evidence>
<sequence>KRPIFNRAKGAARKANKPLLNAGCGSAYTESSDVNLDIIPREVPNFVHGDIQDLSMFKNKQFGAVYASHVLEHVEDPDAALREFNRVAENVFIITPFPLGPWAWLHPDHKWVFWGTKKIARTPRFLKDNAKYSKRQPKL</sequence>